<sequence length="132" mass="15222">MRTSSKWAKFSKSSHYRLVDLGRPAVFLIPDKKLKVKTEGETVESHIRTFLSDNFGAFTSSTVANFGVWINEERVVFKDRCRVYEVSFNGKHKIPILLKKLAEIARLIGEECIYCKAGQYSCLIYPKTRVRQ</sequence>
<evidence type="ECO:0000313" key="1">
    <source>
        <dbReference type="EMBL" id="OGN24271.1"/>
    </source>
</evidence>
<dbReference type="Proteomes" id="UP000178911">
    <property type="component" value="Unassembled WGS sequence"/>
</dbReference>
<accession>A0A1F8GG45</accession>
<dbReference type="STRING" id="1802695.A3A13_03790"/>
<protein>
    <submittedName>
        <fullName evidence="1">Uncharacterized protein</fullName>
    </submittedName>
</protein>
<organism evidence="1 2">
    <name type="scientific">Candidatus Yanofskybacteria bacterium RIFCSPLOWO2_01_FULL_43_22</name>
    <dbReference type="NCBI Taxonomy" id="1802695"/>
    <lineage>
        <taxon>Bacteria</taxon>
        <taxon>Candidatus Yanofskyibacteriota</taxon>
    </lineage>
</organism>
<gene>
    <name evidence="1" type="ORF">A3A13_03790</name>
</gene>
<comment type="caution">
    <text evidence="1">The sequence shown here is derived from an EMBL/GenBank/DDBJ whole genome shotgun (WGS) entry which is preliminary data.</text>
</comment>
<proteinExistence type="predicted"/>
<dbReference type="AlphaFoldDB" id="A0A1F8GG45"/>
<evidence type="ECO:0000313" key="2">
    <source>
        <dbReference type="Proteomes" id="UP000178911"/>
    </source>
</evidence>
<reference evidence="1 2" key="1">
    <citation type="journal article" date="2016" name="Nat. Commun.">
        <title>Thousands of microbial genomes shed light on interconnected biogeochemical processes in an aquifer system.</title>
        <authorList>
            <person name="Anantharaman K."/>
            <person name="Brown C.T."/>
            <person name="Hug L.A."/>
            <person name="Sharon I."/>
            <person name="Castelle C.J."/>
            <person name="Probst A.J."/>
            <person name="Thomas B.C."/>
            <person name="Singh A."/>
            <person name="Wilkins M.J."/>
            <person name="Karaoz U."/>
            <person name="Brodie E.L."/>
            <person name="Williams K.H."/>
            <person name="Hubbard S.S."/>
            <person name="Banfield J.F."/>
        </authorList>
    </citation>
    <scope>NUCLEOTIDE SEQUENCE [LARGE SCALE GENOMIC DNA]</scope>
</reference>
<name>A0A1F8GG45_9BACT</name>
<dbReference type="EMBL" id="MGKJ01000013">
    <property type="protein sequence ID" value="OGN24271.1"/>
    <property type="molecule type" value="Genomic_DNA"/>
</dbReference>